<protein>
    <recommendedName>
        <fullName evidence="3">Streptomycin 6-kinase</fullName>
    </recommendedName>
</protein>
<name>A0A7Z0WI70_9PSEU</name>
<accession>A0A7Z0WI70</accession>
<evidence type="ECO:0000313" key="1">
    <source>
        <dbReference type="EMBL" id="OLF07238.1"/>
    </source>
</evidence>
<reference evidence="1 2" key="1">
    <citation type="submission" date="2016-12" db="EMBL/GenBank/DDBJ databases">
        <title>The draft genome sequence of Actinophytocola xinjiangensis.</title>
        <authorList>
            <person name="Wang W."/>
            <person name="Yuan L."/>
        </authorList>
    </citation>
    <scope>NUCLEOTIDE SEQUENCE [LARGE SCALE GENOMIC DNA]</scope>
    <source>
        <strain evidence="1 2">CGMCC 4.4663</strain>
    </source>
</reference>
<dbReference type="SUPFAM" id="SSF56112">
    <property type="entry name" value="Protein kinase-like (PK-like)"/>
    <property type="match status" value="1"/>
</dbReference>
<dbReference type="Proteomes" id="UP000185696">
    <property type="component" value="Unassembled WGS sequence"/>
</dbReference>
<dbReference type="GO" id="GO:0016773">
    <property type="term" value="F:phosphotransferase activity, alcohol group as acceptor"/>
    <property type="evidence" value="ECO:0007669"/>
    <property type="project" value="InterPro"/>
</dbReference>
<sequence>MTVRVPPRFTERLIEALGEPARRWSERLPALAGRMLDRWSLRPDGEALHGFTALALPVRRADGTPAMLKLMCPNEEGEHEALALSIWNGQGAVRLLAYDPHDWALLLERLDERRSLRDEPIDEAVTLLAGFLRRLDVPAPPAVRTLRSVAARWERELAAHAHERVPSRFVDAAIAHCAELGPRAGDRLVNEDLHYDNVLAGTREPWLVIDPKPIAGDPEFALISLLWNRFDGRPAERLTTVCRLAGLDADLARRWTLVRAVETWADGPEFPTADRCAAIAESVIE</sequence>
<evidence type="ECO:0000313" key="2">
    <source>
        <dbReference type="Proteomes" id="UP000185696"/>
    </source>
</evidence>
<dbReference type="OrthoDB" id="3638028at2"/>
<dbReference type="AlphaFoldDB" id="A0A7Z0WI70"/>
<gene>
    <name evidence="1" type="ORF">BLA60_29000</name>
</gene>
<dbReference type="InterPro" id="IPR006748">
    <property type="entry name" value="NH2Glyco/OHUrea_AB-resist_kin"/>
</dbReference>
<dbReference type="RefSeq" id="WP_075136181.1">
    <property type="nucleotide sequence ID" value="NZ_MSIF01000017.1"/>
</dbReference>
<dbReference type="Pfam" id="PF04655">
    <property type="entry name" value="APH_6_hur"/>
    <property type="match status" value="1"/>
</dbReference>
<organism evidence="1 2">
    <name type="scientific">Actinophytocola xinjiangensis</name>
    <dbReference type="NCBI Taxonomy" id="485602"/>
    <lineage>
        <taxon>Bacteria</taxon>
        <taxon>Bacillati</taxon>
        <taxon>Actinomycetota</taxon>
        <taxon>Actinomycetes</taxon>
        <taxon>Pseudonocardiales</taxon>
        <taxon>Pseudonocardiaceae</taxon>
    </lineage>
</organism>
<dbReference type="EMBL" id="MSIF01000017">
    <property type="protein sequence ID" value="OLF07238.1"/>
    <property type="molecule type" value="Genomic_DNA"/>
</dbReference>
<comment type="caution">
    <text evidence="1">The sequence shown here is derived from an EMBL/GenBank/DDBJ whole genome shotgun (WGS) entry which is preliminary data.</text>
</comment>
<keyword evidence="2" id="KW-1185">Reference proteome</keyword>
<proteinExistence type="predicted"/>
<evidence type="ECO:0008006" key="3">
    <source>
        <dbReference type="Google" id="ProtNLM"/>
    </source>
</evidence>
<dbReference type="InterPro" id="IPR011009">
    <property type="entry name" value="Kinase-like_dom_sf"/>
</dbReference>
<dbReference type="GO" id="GO:0019748">
    <property type="term" value="P:secondary metabolic process"/>
    <property type="evidence" value="ECO:0007669"/>
    <property type="project" value="InterPro"/>
</dbReference>